<sequence>MDDIALRQNILDELEFEPRVDAADIGVVARDGIVTLTGHVGTYAEKDAAEKAVRRVKGVRAIAQEMDVRILGPRRTDDDDIARRAVKMVDWNISIPKQMVQIRVCKGVVTLTGKVEWQYQKNAATAAVRDLAGVVGVSNLIDVVPGISADDVKRRIENALERDAELEAQAIRVDVSDGKVTLKGNVRTLSERRAAERAAWSAPGVHTLDDQLSIS</sequence>
<proteinExistence type="predicted"/>
<evidence type="ECO:0000313" key="4">
    <source>
        <dbReference type="Proteomes" id="UP000199205"/>
    </source>
</evidence>
<dbReference type="InterPro" id="IPR007055">
    <property type="entry name" value="BON_dom"/>
</dbReference>
<dbReference type="RefSeq" id="WP_037201037.1">
    <property type="nucleotide sequence ID" value="NZ_FMAF01000038.1"/>
</dbReference>
<dbReference type="OrthoDB" id="870892at2"/>
<dbReference type="InterPro" id="IPR014004">
    <property type="entry name" value="Transpt-assoc_nodulatn_dom_bac"/>
</dbReference>
<feature type="domain" description="BON" evidence="2">
    <location>
        <begin position="2"/>
        <end position="70"/>
    </location>
</feature>
<dbReference type="PROSITE" id="PS50914">
    <property type="entry name" value="BON"/>
    <property type="match status" value="3"/>
</dbReference>
<dbReference type="Gene3D" id="3.30.1340.30">
    <property type="match status" value="3"/>
</dbReference>
<dbReference type="SMART" id="SM00749">
    <property type="entry name" value="BON"/>
    <property type="match status" value="2"/>
</dbReference>
<dbReference type="Pfam" id="PF04972">
    <property type="entry name" value="BON"/>
    <property type="match status" value="3"/>
</dbReference>
<dbReference type="EMBL" id="FMAF01000038">
    <property type="protein sequence ID" value="SCB51311.1"/>
    <property type="molecule type" value="Genomic_DNA"/>
</dbReference>
<organism evidence="3 4">
    <name type="scientific">Rhizobium lusitanum</name>
    <dbReference type="NCBI Taxonomy" id="293958"/>
    <lineage>
        <taxon>Bacteria</taxon>
        <taxon>Pseudomonadati</taxon>
        <taxon>Pseudomonadota</taxon>
        <taxon>Alphaproteobacteria</taxon>
        <taxon>Hyphomicrobiales</taxon>
        <taxon>Rhizobiaceae</taxon>
        <taxon>Rhizobium/Agrobacterium group</taxon>
        <taxon>Rhizobium</taxon>
    </lineage>
</organism>
<keyword evidence="1" id="KW-0732">Signal</keyword>
<evidence type="ECO:0000313" key="3">
    <source>
        <dbReference type="EMBL" id="SCB51311.1"/>
    </source>
</evidence>
<dbReference type="AlphaFoldDB" id="A0A1C3XGC3"/>
<dbReference type="PANTHER" id="PTHR34606">
    <property type="entry name" value="BON DOMAIN-CONTAINING PROTEIN"/>
    <property type="match status" value="1"/>
</dbReference>
<gene>
    <name evidence="3" type="ORF">GA0061101_13837</name>
</gene>
<dbReference type="PANTHER" id="PTHR34606:SF4">
    <property type="entry name" value="OUTER MEMBRANE LIPOPROTEIN DOLP"/>
    <property type="match status" value="1"/>
</dbReference>
<name>A0A1C3XGC3_9HYPH</name>
<dbReference type="InterPro" id="IPR051686">
    <property type="entry name" value="Lipoprotein_DolP"/>
</dbReference>
<feature type="domain" description="BON" evidence="2">
    <location>
        <begin position="148"/>
        <end position="215"/>
    </location>
</feature>
<accession>A0A1C3XGC3</accession>
<reference evidence="4" key="1">
    <citation type="submission" date="2016-08" db="EMBL/GenBank/DDBJ databases">
        <authorList>
            <person name="Varghese N."/>
            <person name="Submissions Spin"/>
        </authorList>
    </citation>
    <scope>NUCLEOTIDE SEQUENCE [LARGE SCALE GENOMIC DNA]</scope>
    <source>
        <strain evidence="4">P1-7</strain>
    </source>
</reference>
<dbReference type="Proteomes" id="UP000199205">
    <property type="component" value="Unassembled WGS sequence"/>
</dbReference>
<evidence type="ECO:0000259" key="2">
    <source>
        <dbReference type="PROSITE" id="PS50914"/>
    </source>
</evidence>
<evidence type="ECO:0000256" key="1">
    <source>
        <dbReference type="ARBA" id="ARBA00022729"/>
    </source>
</evidence>
<protein>
    <submittedName>
        <fullName evidence="3">Osmotically-inducible protein OsmY, contains BON domain</fullName>
    </submittedName>
</protein>
<feature type="domain" description="BON" evidence="2">
    <location>
        <begin position="77"/>
        <end position="145"/>
    </location>
</feature>